<dbReference type="SUPFAM" id="SSF81345">
    <property type="entry name" value="ABC transporter involved in vitamin B12 uptake, BtuC"/>
    <property type="match status" value="1"/>
</dbReference>
<sequence>MSLTESPSHPLVGKSVPSRGGRSSRSARPARRLRPRGGIRVWHLTAGAVVLALLALGSLFVGVRDLTPMDLVTGDPEKVRVFLVSRVPRMAAILLAGMAMSVAGLIMQHLTRNRFVSPSTAGTVESAMLGVLVAIVFFGSHSVLAKMGVAVAFALAGTFVFLHLVRRVTFHDMIVVPLIGIMFGGVIMSVTTFFAYRMELLQSLNTWSTGDFSGILSGRYELLYLVLGSLVVAYVFADRFTVAGMGEEFALNLGVSYNRVVNAGLAIIAVTTAVVVVVVGSIPFLGLIVPNLVTMALGDNLRRVLPVTALGGAAFVLVCDVIGRTIRYPYEIPVGTVVSVVGSVVFIALILANRRKAA</sequence>
<evidence type="ECO:0000256" key="9">
    <source>
        <dbReference type="SAM" id="Phobius"/>
    </source>
</evidence>
<reference evidence="10 11" key="1">
    <citation type="submission" date="2020-04" db="EMBL/GenBank/DDBJ databases">
        <title>Thermobifida alba genome sequencing and assembly.</title>
        <authorList>
            <person name="Luzics S."/>
            <person name="Horvath B."/>
            <person name="Nagy I."/>
            <person name="Toth A."/>
            <person name="Nagy I."/>
            <person name="Kukolya J."/>
        </authorList>
    </citation>
    <scope>NUCLEOTIDE SEQUENCE [LARGE SCALE GENOMIC DNA]</scope>
    <source>
        <strain evidence="10 11">DSM 43795</strain>
    </source>
</reference>
<keyword evidence="3" id="KW-0813">Transport</keyword>
<feature type="transmembrane region" description="Helical" evidence="9">
    <location>
        <begin position="274"/>
        <end position="297"/>
    </location>
</feature>
<organism evidence="10 11">
    <name type="scientific">Thermobifida alba</name>
    <name type="common">Thermomonospora alba</name>
    <dbReference type="NCBI Taxonomy" id="53522"/>
    <lineage>
        <taxon>Bacteria</taxon>
        <taxon>Bacillati</taxon>
        <taxon>Actinomycetota</taxon>
        <taxon>Actinomycetes</taxon>
        <taxon>Streptosporangiales</taxon>
        <taxon>Nocardiopsidaceae</taxon>
        <taxon>Thermobifida</taxon>
    </lineage>
</organism>
<evidence type="ECO:0000256" key="2">
    <source>
        <dbReference type="ARBA" id="ARBA00007935"/>
    </source>
</evidence>
<evidence type="ECO:0000256" key="8">
    <source>
        <dbReference type="SAM" id="MobiDB-lite"/>
    </source>
</evidence>
<protein>
    <submittedName>
        <fullName evidence="10">Iron chelate uptake ABC transporter family permease subunit</fullName>
    </submittedName>
</protein>
<dbReference type="PANTHER" id="PTHR30472">
    <property type="entry name" value="FERRIC ENTEROBACTIN TRANSPORT SYSTEM PERMEASE PROTEIN"/>
    <property type="match status" value="1"/>
</dbReference>
<evidence type="ECO:0000256" key="6">
    <source>
        <dbReference type="ARBA" id="ARBA00022989"/>
    </source>
</evidence>
<evidence type="ECO:0000313" key="11">
    <source>
        <dbReference type="Proteomes" id="UP000832041"/>
    </source>
</evidence>
<proteinExistence type="inferred from homology"/>
<feature type="transmembrane region" description="Helical" evidence="9">
    <location>
        <begin position="119"/>
        <end position="138"/>
    </location>
</feature>
<dbReference type="Proteomes" id="UP000832041">
    <property type="component" value="Chromosome"/>
</dbReference>
<keyword evidence="6 9" id="KW-1133">Transmembrane helix</keyword>
<feature type="transmembrane region" description="Helical" evidence="9">
    <location>
        <begin position="41"/>
        <end position="63"/>
    </location>
</feature>
<feature type="transmembrane region" description="Helical" evidence="9">
    <location>
        <begin position="174"/>
        <end position="196"/>
    </location>
</feature>
<gene>
    <name evidence="10" type="ORF">FOF52_09295</name>
</gene>
<accession>A0ABY4L1A8</accession>
<evidence type="ECO:0000256" key="5">
    <source>
        <dbReference type="ARBA" id="ARBA00022692"/>
    </source>
</evidence>
<evidence type="ECO:0000256" key="4">
    <source>
        <dbReference type="ARBA" id="ARBA00022475"/>
    </source>
</evidence>
<feature type="transmembrane region" description="Helical" evidence="9">
    <location>
        <begin position="216"/>
        <end position="237"/>
    </location>
</feature>
<dbReference type="PANTHER" id="PTHR30472:SF27">
    <property type="entry name" value="PETROBACTIN IMPORT SYSTEM PERMEASE PROTEIN YCLN"/>
    <property type="match status" value="1"/>
</dbReference>
<dbReference type="CDD" id="cd06550">
    <property type="entry name" value="TM_ABC_iron-siderophores_like"/>
    <property type="match status" value="1"/>
</dbReference>
<keyword evidence="5 9" id="KW-0812">Transmembrane</keyword>
<evidence type="ECO:0000256" key="1">
    <source>
        <dbReference type="ARBA" id="ARBA00004651"/>
    </source>
</evidence>
<evidence type="ECO:0000256" key="3">
    <source>
        <dbReference type="ARBA" id="ARBA00022448"/>
    </source>
</evidence>
<evidence type="ECO:0000313" key="10">
    <source>
        <dbReference type="EMBL" id="UPT21129.1"/>
    </source>
</evidence>
<feature type="compositionally biased region" description="Low complexity" evidence="8">
    <location>
        <begin position="17"/>
        <end position="27"/>
    </location>
</feature>
<comment type="similarity">
    <text evidence="2">Belongs to the binding-protein-dependent transport system permease family. FecCD subfamily.</text>
</comment>
<feature type="transmembrane region" description="Helical" evidence="9">
    <location>
        <begin position="144"/>
        <end position="162"/>
    </location>
</feature>
<dbReference type="RefSeq" id="WP_248593438.1">
    <property type="nucleotide sequence ID" value="NZ_BAABEB010000006.1"/>
</dbReference>
<feature type="transmembrane region" description="Helical" evidence="9">
    <location>
        <begin position="90"/>
        <end position="107"/>
    </location>
</feature>
<dbReference type="InterPro" id="IPR000522">
    <property type="entry name" value="ABC_transptr_permease_BtuC"/>
</dbReference>
<feature type="transmembrane region" description="Helical" evidence="9">
    <location>
        <begin position="304"/>
        <end position="326"/>
    </location>
</feature>
<comment type="subcellular location">
    <subcellularLocation>
        <location evidence="1">Cell membrane</location>
        <topology evidence="1">Multi-pass membrane protein</topology>
    </subcellularLocation>
</comment>
<feature type="region of interest" description="Disordered" evidence="8">
    <location>
        <begin position="1"/>
        <end position="32"/>
    </location>
</feature>
<feature type="transmembrane region" description="Helical" evidence="9">
    <location>
        <begin position="332"/>
        <end position="352"/>
    </location>
</feature>
<keyword evidence="4" id="KW-1003">Cell membrane</keyword>
<dbReference type="Gene3D" id="1.10.3470.10">
    <property type="entry name" value="ABC transporter involved in vitamin B12 uptake, BtuC"/>
    <property type="match status" value="1"/>
</dbReference>
<dbReference type="Pfam" id="PF01032">
    <property type="entry name" value="FecCD"/>
    <property type="match status" value="1"/>
</dbReference>
<name>A0ABY4L1A8_THEAE</name>
<dbReference type="InterPro" id="IPR037294">
    <property type="entry name" value="ABC_BtuC-like"/>
</dbReference>
<dbReference type="EMBL" id="CP051627">
    <property type="protein sequence ID" value="UPT21129.1"/>
    <property type="molecule type" value="Genomic_DNA"/>
</dbReference>
<keyword evidence="7 9" id="KW-0472">Membrane</keyword>
<evidence type="ECO:0000256" key="7">
    <source>
        <dbReference type="ARBA" id="ARBA00023136"/>
    </source>
</evidence>
<keyword evidence="11" id="KW-1185">Reference proteome</keyword>